<proteinExistence type="predicted"/>
<evidence type="ECO:0000313" key="1">
    <source>
        <dbReference type="EMBL" id="MFC3293265.1"/>
    </source>
</evidence>
<dbReference type="Proteomes" id="UP001595640">
    <property type="component" value="Unassembled WGS sequence"/>
</dbReference>
<evidence type="ECO:0000313" key="2">
    <source>
        <dbReference type="Proteomes" id="UP001595640"/>
    </source>
</evidence>
<sequence>MASQARIFAVEQLRKIERGSFFRLIAEVYVLELSLGDEMINAGRAISYEEGLGGEAWCGS</sequence>
<comment type="caution">
    <text evidence="1">The sequence shown here is derived from an EMBL/GenBank/DDBJ whole genome shotgun (WGS) entry which is preliminary data.</text>
</comment>
<organism evidence="1 2">
    <name type="scientific">Modicisalibacter luteus</name>
    <dbReference type="NCBI Taxonomy" id="453962"/>
    <lineage>
        <taxon>Bacteria</taxon>
        <taxon>Pseudomonadati</taxon>
        <taxon>Pseudomonadota</taxon>
        <taxon>Gammaproteobacteria</taxon>
        <taxon>Oceanospirillales</taxon>
        <taxon>Halomonadaceae</taxon>
        <taxon>Modicisalibacter</taxon>
    </lineage>
</organism>
<reference evidence="2" key="1">
    <citation type="journal article" date="2019" name="Int. J. Syst. Evol. Microbiol.">
        <title>The Global Catalogue of Microorganisms (GCM) 10K type strain sequencing project: providing services to taxonomists for standard genome sequencing and annotation.</title>
        <authorList>
            <consortium name="The Broad Institute Genomics Platform"/>
            <consortium name="The Broad Institute Genome Sequencing Center for Infectious Disease"/>
            <person name="Wu L."/>
            <person name="Ma J."/>
        </authorList>
    </citation>
    <scope>NUCLEOTIDE SEQUENCE [LARGE SCALE GENOMIC DNA]</scope>
    <source>
        <strain evidence="2">KCTC 12847</strain>
    </source>
</reference>
<keyword evidence="2" id="KW-1185">Reference proteome</keyword>
<dbReference type="RefSeq" id="WP_019020563.1">
    <property type="nucleotide sequence ID" value="NZ_BMXD01000001.1"/>
</dbReference>
<name>A0ABV7M499_9GAMM</name>
<gene>
    <name evidence="1" type="ORF">ACFOEI_14505</name>
</gene>
<accession>A0ABV7M499</accession>
<protein>
    <submittedName>
        <fullName evidence="1">Uncharacterized protein</fullName>
    </submittedName>
</protein>
<dbReference type="EMBL" id="JBHRUH010000031">
    <property type="protein sequence ID" value="MFC3293265.1"/>
    <property type="molecule type" value="Genomic_DNA"/>
</dbReference>